<reference evidence="1" key="1">
    <citation type="journal article" date="2021" name="Proc. Natl. Acad. Sci. U.S.A.">
        <title>A Catalog of Tens of Thousands of Viruses from Human Metagenomes Reveals Hidden Associations with Chronic Diseases.</title>
        <authorList>
            <person name="Tisza M.J."/>
            <person name="Buck C.B."/>
        </authorList>
    </citation>
    <scope>NUCLEOTIDE SEQUENCE</scope>
    <source>
        <strain evidence="1">CtIKM86</strain>
    </source>
</reference>
<evidence type="ECO:0000313" key="1">
    <source>
        <dbReference type="EMBL" id="DAF52284.1"/>
    </source>
</evidence>
<sequence length="162" mass="19071">MLLSKWVVPVCILSCLGSFIIGYHEGTSRVTAQWNQAKNKEYAYITKLQQEYLNKESQYITEINNLKVSYDKVKQQYTNKLTELKSTYTVQLQQSQQRTEIYKRKALSTSGCSSLADYTSRLDRSLTEGRNLVRELREFIKLRDNQIEYIQHIYKAEHKVND</sequence>
<accession>A0A8S5SMJ1</accession>
<proteinExistence type="predicted"/>
<protein>
    <submittedName>
        <fullName evidence="1">Uncharacterized protein</fullName>
    </submittedName>
</protein>
<organism evidence="1">
    <name type="scientific">Podoviridae sp. ctIKM86</name>
    <dbReference type="NCBI Taxonomy" id="2827729"/>
    <lineage>
        <taxon>Viruses</taxon>
        <taxon>Duplodnaviria</taxon>
        <taxon>Heunggongvirae</taxon>
        <taxon>Uroviricota</taxon>
        <taxon>Caudoviricetes</taxon>
    </lineage>
</organism>
<dbReference type="EMBL" id="BK032631">
    <property type="protein sequence ID" value="DAF52284.1"/>
    <property type="molecule type" value="Genomic_DNA"/>
</dbReference>
<name>A0A8S5SMJ1_9CAUD</name>